<dbReference type="EMBL" id="GBXM01069664">
    <property type="protein sequence ID" value="JAH38913.1"/>
    <property type="molecule type" value="Transcribed_RNA"/>
</dbReference>
<proteinExistence type="predicted"/>
<protein>
    <submittedName>
        <fullName evidence="2">Uncharacterized protein</fullName>
    </submittedName>
</protein>
<keyword evidence="1" id="KW-1133">Transmembrane helix</keyword>
<name>A0A0E9SEI9_ANGAN</name>
<accession>A0A0E9SEI9</accession>
<reference evidence="2" key="2">
    <citation type="journal article" date="2015" name="Fish Shellfish Immunol.">
        <title>Early steps in the European eel (Anguilla anguilla)-Vibrio vulnificus interaction in the gills: Role of the RtxA13 toxin.</title>
        <authorList>
            <person name="Callol A."/>
            <person name="Pajuelo D."/>
            <person name="Ebbesson L."/>
            <person name="Teles M."/>
            <person name="MacKenzie S."/>
            <person name="Amaro C."/>
        </authorList>
    </citation>
    <scope>NUCLEOTIDE SEQUENCE</scope>
</reference>
<reference evidence="2" key="1">
    <citation type="submission" date="2014-11" db="EMBL/GenBank/DDBJ databases">
        <authorList>
            <person name="Amaro Gonzalez C."/>
        </authorList>
    </citation>
    <scope>NUCLEOTIDE SEQUENCE</scope>
</reference>
<evidence type="ECO:0000313" key="2">
    <source>
        <dbReference type="EMBL" id="JAH38913.1"/>
    </source>
</evidence>
<dbReference type="AlphaFoldDB" id="A0A0E9SEI9"/>
<keyword evidence="1" id="KW-0812">Transmembrane</keyword>
<evidence type="ECO:0000256" key="1">
    <source>
        <dbReference type="SAM" id="Phobius"/>
    </source>
</evidence>
<organism evidence="2">
    <name type="scientific">Anguilla anguilla</name>
    <name type="common">European freshwater eel</name>
    <name type="synonym">Muraena anguilla</name>
    <dbReference type="NCBI Taxonomy" id="7936"/>
    <lineage>
        <taxon>Eukaryota</taxon>
        <taxon>Metazoa</taxon>
        <taxon>Chordata</taxon>
        <taxon>Craniata</taxon>
        <taxon>Vertebrata</taxon>
        <taxon>Euteleostomi</taxon>
        <taxon>Actinopterygii</taxon>
        <taxon>Neopterygii</taxon>
        <taxon>Teleostei</taxon>
        <taxon>Anguilliformes</taxon>
        <taxon>Anguillidae</taxon>
        <taxon>Anguilla</taxon>
    </lineage>
</organism>
<feature type="transmembrane region" description="Helical" evidence="1">
    <location>
        <begin position="18"/>
        <end position="37"/>
    </location>
</feature>
<keyword evidence="1" id="KW-0472">Membrane</keyword>
<sequence>MNGKLQINDISSIKKCCCILKCFVCLFLFCMLLKVILMCDCKKNEAINYSTS</sequence>